<dbReference type="InterPro" id="IPR025857">
    <property type="entry name" value="MacB_PCD"/>
</dbReference>
<evidence type="ECO:0000256" key="6">
    <source>
        <dbReference type="SAM" id="Phobius"/>
    </source>
</evidence>
<feature type="transmembrane region" description="Helical" evidence="6">
    <location>
        <begin position="388"/>
        <end position="410"/>
    </location>
</feature>
<feature type="domain" description="ABC3 transporter permease C-terminal" evidence="7">
    <location>
        <begin position="295"/>
        <end position="413"/>
    </location>
</feature>
<dbReference type="Pfam" id="PF02687">
    <property type="entry name" value="FtsX"/>
    <property type="match status" value="1"/>
</dbReference>
<comment type="subcellular location">
    <subcellularLocation>
        <location evidence="1">Cell membrane</location>
        <topology evidence="1">Multi-pass membrane protein</topology>
    </subcellularLocation>
</comment>
<name>A0ABW8GKD5_9PROT</name>
<evidence type="ECO:0000256" key="5">
    <source>
        <dbReference type="ARBA" id="ARBA00023136"/>
    </source>
</evidence>
<protein>
    <submittedName>
        <fullName evidence="9">ABC transporter permease</fullName>
    </submittedName>
</protein>
<evidence type="ECO:0000313" key="10">
    <source>
        <dbReference type="Proteomes" id="UP001617669"/>
    </source>
</evidence>
<keyword evidence="5 6" id="KW-0472">Membrane</keyword>
<feature type="domain" description="MacB-like periplasmic core" evidence="8">
    <location>
        <begin position="23"/>
        <end position="209"/>
    </location>
</feature>
<evidence type="ECO:0000256" key="3">
    <source>
        <dbReference type="ARBA" id="ARBA00022692"/>
    </source>
</evidence>
<evidence type="ECO:0000259" key="8">
    <source>
        <dbReference type="Pfam" id="PF12704"/>
    </source>
</evidence>
<feature type="transmembrane region" description="Helical" evidence="6">
    <location>
        <begin position="336"/>
        <end position="367"/>
    </location>
</feature>
<dbReference type="InterPro" id="IPR051125">
    <property type="entry name" value="ABC-4/HrtB_transporter"/>
</dbReference>
<dbReference type="Pfam" id="PF12704">
    <property type="entry name" value="MacB_PCD"/>
    <property type="match status" value="1"/>
</dbReference>
<evidence type="ECO:0000256" key="1">
    <source>
        <dbReference type="ARBA" id="ARBA00004651"/>
    </source>
</evidence>
<feature type="transmembrane region" description="Helical" evidence="6">
    <location>
        <begin position="20"/>
        <end position="38"/>
    </location>
</feature>
<evidence type="ECO:0000256" key="4">
    <source>
        <dbReference type="ARBA" id="ARBA00022989"/>
    </source>
</evidence>
<comment type="caution">
    <text evidence="9">The sequence shown here is derived from an EMBL/GenBank/DDBJ whole genome shotgun (WGS) entry which is preliminary data.</text>
</comment>
<gene>
    <name evidence="9" type="ORF">ACIKP9_06275</name>
</gene>
<dbReference type="PANTHER" id="PTHR43738:SF2">
    <property type="entry name" value="ABC TRANSPORTER PERMEASE"/>
    <property type="match status" value="1"/>
</dbReference>
<dbReference type="RefSeq" id="WP_400880696.1">
    <property type="nucleotide sequence ID" value="NZ_JBIWXY010000001.1"/>
</dbReference>
<organism evidence="9 10">
    <name type="scientific">Methylobacillus methanolivorans</name>
    <dbReference type="NCBI Taxonomy" id="1848927"/>
    <lineage>
        <taxon>Bacteria</taxon>
        <taxon>Pseudomonadati</taxon>
        <taxon>Pseudomonadota</taxon>
        <taxon>Betaproteobacteria</taxon>
        <taxon>Nitrosomonadales</taxon>
        <taxon>Methylophilaceae</taxon>
        <taxon>Methylobacillus</taxon>
    </lineage>
</organism>
<keyword evidence="2" id="KW-1003">Cell membrane</keyword>
<dbReference type="PANTHER" id="PTHR43738">
    <property type="entry name" value="ABC TRANSPORTER, MEMBRANE PROTEIN"/>
    <property type="match status" value="1"/>
</dbReference>
<sequence>MNLKYLLTLAIHSAWNRKLTLGMTMMAVALSVMLLLGVERLREQVHQGFGLSISGTDLVIGARTSPVQLMLYAVFRVGEPTNNISWASFEKLQQNPMVAWSIPISLGDSHRGFAVLGTNQDYFKHYHYGDRLSLQLAEGKPFHEVFDTVIGSEVAKKLGYSLGSQITLSHGTGLGHHADHADKPFIVSGILKPTGTPVDHTLHVSLEALSAIHLDWVGGTQLPGFHIPPQYVQKFDLKPKEITAALIGLKSRAAVFRMQRLINDFKDEPLLATMPGVALEQLWQVVDVAEKSLIAVSAIVVVVSLTGLVAIMISGLNERRRELAILRAVGAQPREILLLLLYEGMFVTLLSIVIGLAALTIASLLAAPLMQAHFGIAMSLHWLSAEELQLLAIIALVGLFASLFPAYMAYKLSLADGLTPRL</sequence>
<keyword evidence="3 6" id="KW-0812">Transmembrane</keyword>
<proteinExistence type="predicted"/>
<dbReference type="EMBL" id="JBIWXY010000001">
    <property type="protein sequence ID" value="MFJ5445832.1"/>
    <property type="molecule type" value="Genomic_DNA"/>
</dbReference>
<evidence type="ECO:0000256" key="2">
    <source>
        <dbReference type="ARBA" id="ARBA00022475"/>
    </source>
</evidence>
<accession>A0ABW8GKD5</accession>
<feature type="transmembrane region" description="Helical" evidence="6">
    <location>
        <begin position="293"/>
        <end position="316"/>
    </location>
</feature>
<dbReference type="Proteomes" id="UP001617669">
    <property type="component" value="Unassembled WGS sequence"/>
</dbReference>
<dbReference type="InterPro" id="IPR003838">
    <property type="entry name" value="ABC3_permease_C"/>
</dbReference>
<keyword evidence="4 6" id="KW-1133">Transmembrane helix</keyword>
<evidence type="ECO:0000259" key="7">
    <source>
        <dbReference type="Pfam" id="PF02687"/>
    </source>
</evidence>
<reference evidence="9 10" key="1">
    <citation type="submission" date="2024-11" db="EMBL/GenBank/DDBJ databases">
        <authorList>
            <person name="Kaparullina E.N."/>
            <person name="Delegan Y.A."/>
            <person name="Doronina N.V."/>
        </authorList>
    </citation>
    <scope>NUCLEOTIDE SEQUENCE [LARGE SCALE GENOMIC DNA]</scope>
    <source>
        <strain evidence="9 10">7sh_L</strain>
    </source>
</reference>
<keyword evidence="10" id="KW-1185">Reference proteome</keyword>
<evidence type="ECO:0000313" key="9">
    <source>
        <dbReference type="EMBL" id="MFJ5445832.1"/>
    </source>
</evidence>